<dbReference type="RefSeq" id="WP_249514437.1">
    <property type="nucleotide sequence ID" value="NZ_CP093366.1"/>
</dbReference>
<organism evidence="3 4">
    <name type="scientific">Bombilactobacillus folatiphilus</name>
    <dbReference type="NCBI Taxonomy" id="2923362"/>
    <lineage>
        <taxon>Bacteria</taxon>
        <taxon>Bacillati</taxon>
        <taxon>Bacillota</taxon>
        <taxon>Bacilli</taxon>
        <taxon>Lactobacillales</taxon>
        <taxon>Lactobacillaceae</taxon>
        <taxon>Bombilactobacillus</taxon>
    </lineage>
</organism>
<gene>
    <name evidence="3" type="ORF">MOO45_00260</name>
</gene>
<dbReference type="InterPro" id="IPR050336">
    <property type="entry name" value="Chromosome_partition/occlusion"/>
</dbReference>
<name>A0ABY4P9U1_9LACO</name>
<dbReference type="CDD" id="cd16393">
    <property type="entry name" value="SPO0J_N"/>
    <property type="match status" value="1"/>
</dbReference>
<dbReference type="Pfam" id="PF02195">
    <property type="entry name" value="ParB_N"/>
    <property type="match status" value="1"/>
</dbReference>
<dbReference type="PANTHER" id="PTHR33375:SF8">
    <property type="entry name" value="NUCLEOID OCCLUSION PROTEIN"/>
    <property type="match status" value="1"/>
</dbReference>
<feature type="domain" description="ParB-like N-terminal" evidence="2">
    <location>
        <begin position="20"/>
        <end position="110"/>
    </location>
</feature>
<dbReference type="EMBL" id="CP093366">
    <property type="protein sequence ID" value="UQS82167.1"/>
    <property type="molecule type" value="Genomic_DNA"/>
</dbReference>
<evidence type="ECO:0000313" key="3">
    <source>
        <dbReference type="EMBL" id="UQS82167.1"/>
    </source>
</evidence>
<dbReference type="Proteomes" id="UP000831495">
    <property type="component" value="Chromosome"/>
</dbReference>
<dbReference type="SUPFAM" id="SSF110849">
    <property type="entry name" value="ParB/Sulfiredoxin"/>
    <property type="match status" value="1"/>
</dbReference>
<dbReference type="NCBIfam" id="TIGR00180">
    <property type="entry name" value="parB_part"/>
    <property type="match status" value="1"/>
</dbReference>
<dbReference type="SMART" id="SM00470">
    <property type="entry name" value="ParB"/>
    <property type="match status" value="1"/>
</dbReference>
<dbReference type="InterPro" id="IPR036086">
    <property type="entry name" value="ParB/Sulfiredoxin_sf"/>
</dbReference>
<evidence type="ECO:0000259" key="2">
    <source>
        <dbReference type="SMART" id="SM00470"/>
    </source>
</evidence>
<evidence type="ECO:0000256" key="1">
    <source>
        <dbReference type="ARBA" id="ARBA00006295"/>
    </source>
</evidence>
<dbReference type="Gene3D" id="3.90.1530.30">
    <property type="match status" value="1"/>
</dbReference>
<dbReference type="InterPro" id="IPR003115">
    <property type="entry name" value="ParB_N"/>
</dbReference>
<dbReference type="InterPro" id="IPR004437">
    <property type="entry name" value="ParB/RepB/Spo0J"/>
</dbReference>
<dbReference type="InterPro" id="IPR041468">
    <property type="entry name" value="HTH_ParB/Spo0J"/>
</dbReference>
<dbReference type="PANTHER" id="PTHR33375">
    <property type="entry name" value="CHROMOSOME-PARTITIONING PROTEIN PARB-RELATED"/>
    <property type="match status" value="1"/>
</dbReference>
<dbReference type="Gene3D" id="1.10.10.2830">
    <property type="match status" value="1"/>
</dbReference>
<sequence>MSFWENLWDKNSKQPADTVQSIPLQQIVANAYQPRQEFDPVHISELAQSIQSNGLLQPIVVRPKADQQYELIAGERRLRAVTTLQWEQIPAIVRDYDDNQSASLALIENLQRQNLNPIEEAQAYLNLAQMNQMTQKDLARHLGKSQSYVANKLRLLKLAPAVQTAISQGQISQRHGRALLSLDAQQQQTTLTKIEQNSLTVKQTEQLVQKIKQPVVQKKAQRIRALPSKNAQLSINTVKDAVNLAQKNGAQFSYQEIDGEQEYQLIITVKKENGHG</sequence>
<keyword evidence="4" id="KW-1185">Reference proteome</keyword>
<protein>
    <submittedName>
        <fullName evidence="3">ParB/RepB/Spo0J family partition protein</fullName>
    </submittedName>
</protein>
<accession>A0ABY4P9U1</accession>
<evidence type="ECO:0000313" key="4">
    <source>
        <dbReference type="Proteomes" id="UP000831495"/>
    </source>
</evidence>
<dbReference type="Pfam" id="PF17762">
    <property type="entry name" value="HTH_ParB"/>
    <property type="match status" value="1"/>
</dbReference>
<reference evidence="3" key="1">
    <citation type="journal article" date="2022" name="Int. J. Syst. Evol. Microbiol.">
        <title>Apilactobacillus apisilvae sp. nov., Nicolia spurrieriana gen. nov. sp. nov., Bombilactobacillus folatiphilus sp. nov. and Bombilactobacillus thymidiniphilus sp. nov., four new lactic acid bacterial isolates from stingless bees Tetragonula carbonaria and Austroplebeia australis.</title>
        <authorList>
            <person name="Oliphant S.A."/>
            <person name="Watson-Haigh N.S."/>
            <person name="Sumby K.M."/>
            <person name="Gardner J."/>
            <person name="Groom S."/>
            <person name="Jiranek V."/>
        </authorList>
    </citation>
    <scope>NUCLEOTIDE SEQUENCE</scope>
    <source>
        <strain evidence="3">SG4_D2</strain>
    </source>
</reference>
<proteinExistence type="inferred from homology"/>
<dbReference type="SUPFAM" id="SSF109709">
    <property type="entry name" value="KorB DNA-binding domain-like"/>
    <property type="match status" value="1"/>
</dbReference>
<comment type="similarity">
    <text evidence="1">Belongs to the ParB family.</text>
</comment>